<dbReference type="EMBL" id="MHWP01000001">
    <property type="protein sequence ID" value="OHB11525.1"/>
    <property type="molecule type" value="Genomic_DNA"/>
</dbReference>
<evidence type="ECO:0008006" key="4">
    <source>
        <dbReference type="Google" id="ProtNLM"/>
    </source>
</evidence>
<feature type="transmembrane region" description="Helical" evidence="1">
    <location>
        <begin position="117"/>
        <end position="134"/>
    </location>
</feature>
<reference evidence="2 3" key="1">
    <citation type="journal article" date="2016" name="Nat. Commun.">
        <title>Thousands of microbial genomes shed light on interconnected biogeochemical processes in an aquifer system.</title>
        <authorList>
            <person name="Anantharaman K."/>
            <person name="Brown C.T."/>
            <person name="Hug L.A."/>
            <person name="Sharon I."/>
            <person name="Castelle C.J."/>
            <person name="Probst A.J."/>
            <person name="Thomas B.C."/>
            <person name="Singh A."/>
            <person name="Wilkins M.J."/>
            <person name="Karaoz U."/>
            <person name="Brodie E.L."/>
            <person name="Williams K.H."/>
            <person name="Hubbard S.S."/>
            <person name="Banfield J.F."/>
        </authorList>
    </citation>
    <scope>NUCLEOTIDE SEQUENCE [LARGE SCALE GENOMIC DNA]</scope>
</reference>
<evidence type="ECO:0000313" key="2">
    <source>
        <dbReference type="EMBL" id="OHB11525.1"/>
    </source>
</evidence>
<feature type="transmembrane region" description="Helical" evidence="1">
    <location>
        <begin position="146"/>
        <end position="166"/>
    </location>
</feature>
<comment type="caution">
    <text evidence="2">The sequence shown here is derived from an EMBL/GenBank/DDBJ whole genome shotgun (WGS) entry which is preliminary data.</text>
</comment>
<dbReference type="AlphaFoldDB" id="A0A1G2UQ62"/>
<keyword evidence="1" id="KW-1133">Transmembrane helix</keyword>
<sequence length="212" mass="24566">MIKAMNQFFIKCFLISFSFLAVGYPLWVVLHTVNWALNATLLSNLFPAFGIVAFTLLWLHAISGVFEPWLRRQIDFDKFVHVTSLIILASIILHPLLLLVETGFSFSKIFLHYEAKYIWFAIIGWFLLITYDIGKVLKKYNFFSRHWNKILVVSTVGFILTFFHSLNLGSDLQAGPLRTIWIFYGVTAILATIYTYGIRRLRKNYPDSTAIK</sequence>
<feature type="transmembrane region" description="Helical" evidence="1">
    <location>
        <begin position="12"/>
        <end position="33"/>
    </location>
</feature>
<proteinExistence type="predicted"/>
<dbReference type="Proteomes" id="UP000177202">
    <property type="component" value="Unassembled WGS sequence"/>
</dbReference>
<keyword evidence="1" id="KW-0472">Membrane</keyword>
<feature type="transmembrane region" description="Helical" evidence="1">
    <location>
        <begin position="45"/>
        <end position="66"/>
    </location>
</feature>
<keyword evidence="1" id="KW-0812">Transmembrane</keyword>
<evidence type="ECO:0000313" key="3">
    <source>
        <dbReference type="Proteomes" id="UP000177202"/>
    </source>
</evidence>
<feature type="transmembrane region" description="Helical" evidence="1">
    <location>
        <begin position="178"/>
        <end position="196"/>
    </location>
</feature>
<organism evidence="2 3">
    <name type="scientific">Candidatus Zambryskibacteria bacterium RIFCSPLOWO2_02_FULL_44_12b</name>
    <dbReference type="NCBI Taxonomy" id="1802772"/>
    <lineage>
        <taxon>Bacteria</taxon>
        <taxon>Candidatus Zambryskiibacteriota</taxon>
    </lineage>
</organism>
<dbReference type="STRING" id="1802772.A3H60_01420"/>
<accession>A0A1G2UQ62</accession>
<name>A0A1G2UQ62_9BACT</name>
<protein>
    <recommendedName>
        <fullName evidence="4">Ferric oxidoreductase domain-containing protein</fullName>
    </recommendedName>
</protein>
<evidence type="ECO:0000256" key="1">
    <source>
        <dbReference type="SAM" id="Phobius"/>
    </source>
</evidence>
<gene>
    <name evidence="2" type="ORF">A3H60_01420</name>
</gene>
<feature type="transmembrane region" description="Helical" evidence="1">
    <location>
        <begin position="78"/>
        <end position="97"/>
    </location>
</feature>